<organism evidence="1 2">
    <name type="scientific">Myceligenerans salitolerans</name>
    <dbReference type="NCBI Taxonomy" id="1230528"/>
    <lineage>
        <taxon>Bacteria</taxon>
        <taxon>Bacillati</taxon>
        <taxon>Actinomycetota</taxon>
        <taxon>Actinomycetes</taxon>
        <taxon>Micrococcales</taxon>
        <taxon>Promicromonosporaceae</taxon>
        <taxon>Myceligenerans</taxon>
    </lineage>
</organism>
<dbReference type="EMBL" id="JAFMPK010000027">
    <property type="protein sequence ID" value="MBO0608517.1"/>
    <property type="molecule type" value="Genomic_DNA"/>
</dbReference>
<accession>A0ABS3I690</accession>
<evidence type="ECO:0000313" key="1">
    <source>
        <dbReference type="EMBL" id="MBO0608517.1"/>
    </source>
</evidence>
<comment type="caution">
    <text evidence="1">The sequence shown here is derived from an EMBL/GenBank/DDBJ whole genome shotgun (WGS) entry which is preliminary data.</text>
</comment>
<sequence length="239" mass="25958">MLLYRPSTASRVGLAEKGMVGMVRVTLRFGVAVLSSVILMGCSSLSGVDRIERHADDGSHPLSVRPGSGGNGIYLPDETGPDGSWAGMFGEHIPCLNDDGVPVEITGVTWDSDPETRPISVDVYVRTFDSRKDDWLGSALGTPHDLVNPSDEDLFDTAEIREGIEGLEVTKPCGSEDEAWVKGVEEEVVFVLQSGPSGANIKNISFAYSTPDGRQYEVVDDWEFYLCGSKIPKEKRCDQ</sequence>
<gene>
    <name evidence="1" type="ORF">J0911_05675</name>
</gene>
<reference evidence="2" key="2">
    <citation type="submission" date="2023-07" db="EMBL/GenBank/DDBJ databases">
        <title>Myceligenerans salitolerans sp. nov., a halotolerant actinomycete isolated from a salt lake in Xinjiang, China.</title>
        <authorList>
            <person name="Guan T."/>
        </authorList>
    </citation>
    <scope>NUCLEOTIDE SEQUENCE [LARGE SCALE GENOMIC DNA]</scope>
    <source>
        <strain evidence="2">XHU 5031</strain>
    </source>
</reference>
<name>A0ABS3I690_9MICO</name>
<dbReference type="RefSeq" id="WP_207274496.1">
    <property type="nucleotide sequence ID" value="NZ_JAFMPK010000027.1"/>
</dbReference>
<evidence type="ECO:0000313" key="2">
    <source>
        <dbReference type="Proteomes" id="UP000664617"/>
    </source>
</evidence>
<evidence type="ECO:0008006" key="3">
    <source>
        <dbReference type="Google" id="ProtNLM"/>
    </source>
</evidence>
<proteinExistence type="predicted"/>
<protein>
    <recommendedName>
        <fullName evidence="3">Lipoprotein</fullName>
    </recommendedName>
</protein>
<keyword evidence="2" id="KW-1185">Reference proteome</keyword>
<dbReference type="Proteomes" id="UP000664617">
    <property type="component" value="Unassembled WGS sequence"/>
</dbReference>
<reference evidence="1 2" key="1">
    <citation type="submission" date="2021-03" db="EMBL/GenBank/DDBJ databases">
        <authorList>
            <person name="Xin L."/>
        </authorList>
    </citation>
    <scope>NUCLEOTIDE SEQUENCE [LARGE SCALE GENOMIC DNA]</scope>
    <source>
        <strain evidence="1 2">XHU 5031</strain>
    </source>
</reference>